<keyword evidence="5 7" id="KW-0378">Hydrolase</keyword>
<dbReference type="GO" id="GO:0006508">
    <property type="term" value="P:proteolysis"/>
    <property type="evidence" value="ECO:0007669"/>
    <property type="project" value="UniProtKB-UniRule"/>
</dbReference>
<dbReference type="Gene3D" id="2.30.42.10">
    <property type="match status" value="1"/>
</dbReference>
<feature type="domain" description="PDZ" evidence="11">
    <location>
        <begin position="792"/>
        <end position="840"/>
    </location>
</feature>
<feature type="active site" description="Charge relay system" evidence="8">
    <location>
        <position position="778"/>
    </location>
</feature>
<comment type="subcellular location">
    <subcellularLocation>
        <location evidence="1 7">Cytoplasm</location>
    </subcellularLocation>
</comment>
<comment type="function">
    <text evidence="7">Degrades oligopeptides.</text>
</comment>
<dbReference type="PROSITE" id="PS50106">
    <property type="entry name" value="PDZ"/>
    <property type="match status" value="1"/>
</dbReference>
<evidence type="ECO:0000259" key="11">
    <source>
        <dbReference type="PROSITE" id="PS50106"/>
    </source>
</evidence>
<organism evidence="12 13">
    <name type="scientific">Candidatus Cryptobacteroides gallistercoris</name>
    <dbReference type="NCBI Taxonomy" id="2840765"/>
    <lineage>
        <taxon>Bacteria</taxon>
        <taxon>Pseudomonadati</taxon>
        <taxon>Bacteroidota</taxon>
        <taxon>Bacteroidia</taxon>
        <taxon>Bacteroidales</taxon>
        <taxon>Candidatus Cryptobacteroides</taxon>
    </lineage>
</organism>
<dbReference type="AlphaFoldDB" id="A0A940DPL7"/>
<evidence type="ECO:0000256" key="3">
    <source>
        <dbReference type="ARBA" id="ARBA00022490"/>
    </source>
</evidence>
<evidence type="ECO:0000256" key="8">
    <source>
        <dbReference type="PIRSR" id="PIRSR036421-1"/>
    </source>
</evidence>
<dbReference type="CDD" id="cd07562">
    <property type="entry name" value="Peptidase_S41_TRI"/>
    <property type="match status" value="1"/>
</dbReference>
<dbReference type="InterPro" id="IPR011659">
    <property type="entry name" value="WD40"/>
</dbReference>
<dbReference type="SMART" id="SM00228">
    <property type="entry name" value="PDZ"/>
    <property type="match status" value="1"/>
</dbReference>
<evidence type="ECO:0000313" key="13">
    <source>
        <dbReference type="Proteomes" id="UP000771749"/>
    </source>
</evidence>
<feature type="active site" description="Charge relay system" evidence="8">
    <location>
        <position position="1048"/>
    </location>
</feature>
<dbReference type="Pfam" id="PF14684">
    <property type="entry name" value="Tricorn_C1"/>
    <property type="match status" value="1"/>
</dbReference>
<dbReference type="Pfam" id="PF07676">
    <property type="entry name" value="PD40"/>
    <property type="match status" value="2"/>
</dbReference>
<keyword evidence="6 7" id="KW-0720">Serine protease</keyword>
<dbReference type="PIRSF" id="PIRSF036421">
    <property type="entry name" value="Tricorn_protease"/>
    <property type="match status" value="1"/>
</dbReference>
<keyword evidence="10" id="KW-0732">Signal</keyword>
<dbReference type="Pfam" id="PF03572">
    <property type="entry name" value="Peptidase_S41"/>
    <property type="match status" value="1"/>
</dbReference>
<dbReference type="InterPro" id="IPR005151">
    <property type="entry name" value="Tail-specific_protease"/>
</dbReference>
<dbReference type="Pfam" id="PF26549">
    <property type="entry name" value="Tricorn_N"/>
    <property type="match status" value="1"/>
</dbReference>
<evidence type="ECO:0000256" key="7">
    <source>
        <dbReference type="PIRNR" id="PIRNR036421"/>
    </source>
</evidence>
<evidence type="ECO:0000256" key="1">
    <source>
        <dbReference type="ARBA" id="ARBA00004496"/>
    </source>
</evidence>
<reference evidence="12" key="1">
    <citation type="submission" date="2020-10" db="EMBL/GenBank/DDBJ databases">
        <authorList>
            <person name="Gilroy R."/>
        </authorList>
    </citation>
    <scope>NUCLEOTIDE SEQUENCE</scope>
    <source>
        <strain evidence="12">F1-3629</strain>
    </source>
</reference>
<feature type="active site" description="Nucleophile" evidence="8">
    <location>
        <position position="990"/>
    </location>
</feature>
<feature type="chain" id="PRO_5037336872" description="Tricorn protease homolog" evidence="10">
    <location>
        <begin position="20"/>
        <end position="1085"/>
    </location>
</feature>
<dbReference type="Gene3D" id="2.120.10.30">
    <property type="entry name" value="TolB, C-terminal domain"/>
    <property type="match status" value="2"/>
</dbReference>
<dbReference type="InterPro" id="IPR001478">
    <property type="entry name" value="PDZ"/>
</dbReference>
<dbReference type="InterPro" id="IPR028204">
    <property type="entry name" value="Tricorn_C1"/>
</dbReference>
<dbReference type="SUPFAM" id="SSF69304">
    <property type="entry name" value="Tricorn protease N-terminal domain"/>
    <property type="match status" value="1"/>
</dbReference>
<dbReference type="InterPro" id="IPR012393">
    <property type="entry name" value="Tricorn_protease"/>
</dbReference>
<accession>A0A940DPL7</accession>
<evidence type="ECO:0000313" key="12">
    <source>
        <dbReference type="EMBL" id="MBO8454185.1"/>
    </source>
</evidence>
<evidence type="ECO:0000256" key="2">
    <source>
        <dbReference type="ARBA" id="ARBA00008524"/>
    </source>
</evidence>
<dbReference type="InterPro" id="IPR011042">
    <property type="entry name" value="6-blade_b-propeller_TolB-like"/>
</dbReference>
<dbReference type="InterPro" id="IPR029045">
    <property type="entry name" value="ClpP/crotonase-like_dom_sf"/>
</dbReference>
<dbReference type="InterPro" id="IPR036034">
    <property type="entry name" value="PDZ_sf"/>
</dbReference>
<comment type="caution">
    <text evidence="12">The sequence shown here is derived from an EMBL/GenBank/DDBJ whole genome shotgun (WGS) entry which is preliminary data.</text>
</comment>
<dbReference type="SUPFAM" id="SSF82171">
    <property type="entry name" value="DPP6 N-terminal domain-like"/>
    <property type="match status" value="1"/>
</dbReference>
<feature type="signal peptide" evidence="10">
    <location>
        <begin position="1"/>
        <end position="19"/>
    </location>
</feature>
<evidence type="ECO:0000256" key="9">
    <source>
        <dbReference type="PIRSR" id="PIRSR036421-3"/>
    </source>
</evidence>
<dbReference type="SUPFAM" id="SSF52096">
    <property type="entry name" value="ClpP/crotonase"/>
    <property type="match status" value="1"/>
</dbReference>
<dbReference type="GO" id="GO:0008236">
    <property type="term" value="F:serine-type peptidase activity"/>
    <property type="evidence" value="ECO:0007669"/>
    <property type="project" value="UniProtKB-UniRule"/>
</dbReference>
<keyword evidence="3 7" id="KW-0963">Cytoplasm</keyword>
<feature type="site" description="Transition state stabilizer; via amide nitrogen" evidence="9">
    <location>
        <position position="991"/>
    </location>
</feature>
<dbReference type="EMBL" id="JADIMJ010000084">
    <property type="protein sequence ID" value="MBO8454185.1"/>
    <property type="molecule type" value="Genomic_DNA"/>
</dbReference>
<protein>
    <recommendedName>
        <fullName evidence="7">Tricorn protease homolog</fullName>
        <ecNumber evidence="7">3.4.21.-</ecNumber>
    </recommendedName>
</protein>
<reference evidence="12" key="2">
    <citation type="journal article" date="2021" name="PeerJ">
        <title>Extensive microbial diversity within the chicken gut microbiome revealed by metagenomics and culture.</title>
        <authorList>
            <person name="Gilroy R."/>
            <person name="Ravi A."/>
            <person name="Getino M."/>
            <person name="Pursley I."/>
            <person name="Horton D.L."/>
            <person name="Alikhan N.F."/>
            <person name="Baker D."/>
            <person name="Gharbi K."/>
            <person name="Hall N."/>
            <person name="Watson M."/>
            <person name="Adriaenssens E.M."/>
            <person name="Foster-Nyarko E."/>
            <person name="Jarju S."/>
            <person name="Secka A."/>
            <person name="Antonio M."/>
            <person name="Oren A."/>
            <person name="Chaudhuri R.R."/>
            <person name="La Ragione R."/>
            <person name="Hildebrand F."/>
            <person name="Pallen M.J."/>
        </authorList>
    </citation>
    <scope>NUCLEOTIDE SEQUENCE</scope>
    <source>
        <strain evidence="12">F1-3629</strain>
    </source>
</reference>
<proteinExistence type="inferred from homology"/>
<dbReference type="Proteomes" id="UP000771749">
    <property type="component" value="Unassembled WGS sequence"/>
</dbReference>
<evidence type="ECO:0000256" key="10">
    <source>
        <dbReference type="SAM" id="SignalP"/>
    </source>
</evidence>
<keyword evidence="4 7" id="KW-0645">Protease</keyword>
<dbReference type="GO" id="GO:0005737">
    <property type="term" value="C:cytoplasm"/>
    <property type="evidence" value="ECO:0007669"/>
    <property type="project" value="UniProtKB-SubCell"/>
</dbReference>
<dbReference type="Gene3D" id="3.90.226.10">
    <property type="entry name" value="2-enoyl-CoA Hydratase, Chain A, domain 1"/>
    <property type="match status" value="1"/>
</dbReference>
<comment type="similarity">
    <text evidence="2 7">Belongs to the peptidase S41B family.</text>
</comment>
<dbReference type="EC" id="3.4.21.-" evidence="7"/>
<evidence type="ECO:0000256" key="4">
    <source>
        <dbReference type="ARBA" id="ARBA00022670"/>
    </source>
</evidence>
<dbReference type="Gene3D" id="3.30.750.44">
    <property type="match status" value="1"/>
</dbReference>
<sequence length="1085" mass="121580">MKKTFFALALLILSGSAFAAEDSPLWLRKNSISPDGKQIAFCYGGDIFTVPAEGGQARQITSNAAYDSDPLWTPDGRYIVFSSYRDKTKDIFRTQATGGVPERITDYPGNETPLAVLPDGSIIFTANLQPDASYGDFPGTAQVYLVKNPGERPAQVTSLPVSAISVSGNGSVLYEDWKGYEDPFRKHHTSSVTRDIWLYTPAADMQENKKDASAAKERTHFTISGQGTFTKLSQFRGEDRNPVFASDGDTFYWLSEQDGTSNVYMSSVSAPGKSTQLTFFTGHPVRYLSSSDEGLLSFSWNGELYTMKAGEEPEKVNVSIIADNNERESICTTISGGATDLAVSPNGKEVAVVARGDVYVASIEFGTTRRITDTPEQERDICFSPDGKTLYYSSERDGHWAIYSAALAGKDDKYFTYSVNFEEKQVTDPGQTCFQPSVSPDGKWLGFLRDRTEIVIKDIRSGKEKSLLKNVNYSYTDGDQSFAWSPDSRRLLCNWQGNGGWNNEDIALIDIETGEVTDLTQSGYTDAAFRWAMKGKAMTWMSDRAGYRSHGSWGAEYDIYAMFFDGKTFREFTRDKEEDEMEKLLATEKDAKKEAKDSVKAEKKPEKTVLDLGNREDRTIRLTRFSGRLSDHYLKQDGSKLYYITRLEKSMDLCVLDIKEASISVLVRNVTGGLYPDAEDKWLYVLGRSGLSRINMDSGAKEAIAFAGEFDYRPRLEREYIFNHVWKQVQDKFYDADIHGIDWEGYREAYSRFLPHISNNFDFQELLSEMLGELNGSHTGARYYYRSGLNLGTLGLLYDREYEGDGLRIQEVLKGGPVAVADPEVKAGDIIEAINGKEIRAGENWLPLLTMKAGDKVLLSIRKNGKKSEGIYVEAGYSDQELLYRRWVRQREDMVRELSGGRVGYVHVAGMDSESFRNVYSKLLGKYRTCEAVIVDTRHNGGGWLHDDLATLLDGKAYIRFEPRGQYIGTEPYSKWTKPSCVLIGEDNYSDASGFPYVYKTLGIGKLIGAPVPGTMTAVWWEQQIDPTLVFGIPQVGAIGIKEGRYLENLQVEPDILIYNDPASVLNGRDPQLEKAVEEMLKEIN</sequence>
<gene>
    <name evidence="12" type="ORF">IAC07_05620</name>
</gene>
<name>A0A940DPL7_9BACT</name>
<dbReference type="SUPFAM" id="SSF50156">
    <property type="entry name" value="PDZ domain-like"/>
    <property type="match status" value="1"/>
</dbReference>
<dbReference type="PANTHER" id="PTHR43253">
    <property type="entry name" value="TRICORN PROTEASE HOMOLOG 2-RELATED"/>
    <property type="match status" value="1"/>
</dbReference>
<dbReference type="Gene3D" id="2.120.10.60">
    <property type="entry name" value="Tricorn protease N-terminal domain"/>
    <property type="match status" value="1"/>
</dbReference>
<evidence type="ECO:0000256" key="5">
    <source>
        <dbReference type="ARBA" id="ARBA00022801"/>
    </source>
</evidence>
<dbReference type="PANTHER" id="PTHR43253:SF1">
    <property type="entry name" value="TRICORN PROTEASE HOMOLOG 2-RELATED"/>
    <property type="match status" value="1"/>
</dbReference>
<evidence type="ECO:0000256" key="6">
    <source>
        <dbReference type="ARBA" id="ARBA00022825"/>
    </source>
</evidence>